<keyword evidence="5" id="KW-1185">Reference proteome</keyword>
<comment type="subcellular location">
    <subcellularLocation>
        <location evidence="1">Cytoplasm</location>
    </subcellularLocation>
</comment>
<dbReference type="AlphaFoldDB" id="A1RVX8"/>
<dbReference type="GeneID" id="4616918"/>
<dbReference type="RefSeq" id="WP_011763685.1">
    <property type="nucleotide sequence ID" value="NC_008701.1"/>
</dbReference>
<dbReference type="HOGENOM" id="CLU_2140297_0_0_2"/>
<dbReference type="KEGG" id="pis:Pisl_1963"/>
<gene>
    <name evidence="4" type="ordered locus">Pisl_1963</name>
</gene>
<dbReference type="eggNOG" id="arCOG04486">
    <property type="taxonomic scope" value="Archaea"/>
</dbReference>
<dbReference type="Proteomes" id="UP000002595">
    <property type="component" value="Chromosome"/>
</dbReference>
<evidence type="ECO:0000256" key="1">
    <source>
        <dbReference type="ARBA" id="ARBA00004496"/>
    </source>
</evidence>
<organism evidence="4 5">
    <name type="scientific">Pyrobaculum islandicum (strain DSM 4184 / JCM 9189 / GEO3)</name>
    <dbReference type="NCBI Taxonomy" id="384616"/>
    <lineage>
        <taxon>Archaea</taxon>
        <taxon>Thermoproteota</taxon>
        <taxon>Thermoprotei</taxon>
        <taxon>Thermoproteales</taxon>
        <taxon>Thermoproteaceae</taxon>
        <taxon>Pyrobaculum</taxon>
    </lineage>
</organism>
<sequence length="112" mass="12382">MKCPNAVVISGKKIELENCIPKNRSEWSLELAKLLAEINGIKFTETARRVVEYVRRFWLENEVCPPVSVIESELNIDRKTLLEAFGGSYDAICILAGAEPPAGCLSKVLSST</sequence>
<dbReference type="InterPro" id="IPR042072">
    <property type="entry name" value="DsrC-like_C"/>
</dbReference>
<dbReference type="Gene3D" id="1.10.10.370">
    <property type="entry name" value="DsrC-like protein, C-terminal domain"/>
    <property type="match status" value="1"/>
</dbReference>
<dbReference type="SUPFAM" id="SSF69721">
    <property type="entry name" value="DsrC, the gamma subunit of dissimilatory sulfite reductase"/>
    <property type="match status" value="1"/>
</dbReference>
<dbReference type="STRING" id="384616.Pisl_1963"/>
<evidence type="ECO:0000313" key="4">
    <source>
        <dbReference type="EMBL" id="ABL89110.1"/>
    </source>
</evidence>
<proteinExistence type="inferred from homology"/>
<dbReference type="GO" id="GO:0005737">
    <property type="term" value="C:cytoplasm"/>
    <property type="evidence" value="ECO:0007669"/>
    <property type="project" value="UniProtKB-SubCell"/>
</dbReference>
<dbReference type="Pfam" id="PF04358">
    <property type="entry name" value="DsrC"/>
    <property type="match status" value="1"/>
</dbReference>
<dbReference type="InterPro" id="IPR007453">
    <property type="entry name" value="DsrC/TusE"/>
</dbReference>
<dbReference type="OrthoDB" id="27159at2157"/>
<comment type="similarity">
    <text evidence="2">Belongs to the DsrC/TusE family.</text>
</comment>
<dbReference type="InterPro" id="IPR025526">
    <property type="entry name" value="DsrC-like_dom_sf"/>
</dbReference>
<keyword evidence="3" id="KW-0963">Cytoplasm</keyword>
<evidence type="ECO:0000313" key="5">
    <source>
        <dbReference type="Proteomes" id="UP000002595"/>
    </source>
</evidence>
<name>A1RVX8_PYRIL</name>
<evidence type="ECO:0000256" key="3">
    <source>
        <dbReference type="ARBA" id="ARBA00022490"/>
    </source>
</evidence>
<evidence type="ECO:0000256" key="2">
    <source>
        <dbReference type="ARBA" id="ARBA00005718"/>
    </source>
</evidence>
<dbReference type="EMBL" id="CP000504">
    <property type="protein sequence ID" value="ABL89110.1"/>
    <property type="molecule type" value="Genomic_DNA"/>
</dbReference>
<accession>A1RVX8</accession>
<protein>
    <submittedName>
        <fullName evidence="4">Siroheme-sulfite reductase gamma subunit-like protein</fullName>
    </submittedName>
</protein>
<reference evidence="4" key="1">
    <citation type="submission" date="2006-12" db="EMBL/GenBank/DDBJ databases">
        <title>Complete sequence of Pyrobaculum islandicum DSM 4184.</title>
        <authorList>
            <person name="Copeland A."/>
            <person name="Lucas S."/>
            <person name="Lapidus A."/>
            <person name="Barry K."/>
            <person name="Detter J.C."/>
            <person name="Glavina del Rio T."/>
            <person name="Dalin E."/>
            <person name="Tice H."/>
            <person name="Pitluck S."/>
            <person name="Meincke L."/>
            <person name="Brettin T."/>
            <person name="Bruce D."/>
            <person name="Han C."/>
            <person name="Tapia R."/>
            <person name="Gilna P."/>
            <person name="Schmutz J."/>
            <person name="Larimer F."/>
            <person name="Land M."/>
            <person name="Hauser L."/>
            <person name="Kyrpides N."/>
            <person name="Mikhailova N."/>
            <person name="Cozen A.E."/>
            <person name="Fitz-Gibbon S.T."/>
            <person name="House C.H."/>
            <person name="Saltikov C."/>
            <person name="Lowe T."/>
            <person name="Richardson P."/>
        </authorList>
    </citation>
    <scope>NUCLEOTIDE SEQUENCE [LARGE SCALE GENOMIC DNA]</scope>
    <source>
        <strain evidence="4">DSM 4184</strain>
    </source>
</reference>